<keyword evidence="3" id="KW-1185">Reference proteome</keyword>
<keyword evidence="2" id="KW-0614">Plasmid</keyword>
<evidence type="ECO:0000313" key="3">
    <source>
        <dbReference type="Proteomes" id="UP001163293"/>
    </source>
</evidence>
<sequence>MMQLLAQGWGSQKVQDRLRSYARNLDPEVQFMTMNQSDKAEARALIDEHVTMQPGWTIPKDEGGVVARDVTGKMIGALLVRATGFDGRYSVIIEIRAVAVDPQWRSKGLGVVLLGMADRPWHPSATPFFLGNCAEADARFYQKLGYTVLQPGSEFPLPVGEHVINVAIGNPDYPCCFFKE</sequence>
<dbReference type="CDD" id="cd04301">
    <property type="entry name" value="NAT_SF"/>
    <property type="match status" value="1"/>
</dbReference>
<dbReference type="Pfam" id="PF13508">
    <property type="entry name" value="Acetyltransf_7"/>
    <property type="match status" value="1"/>
</dbReference>
<dbReference type="Gene3D" id="3.40.630.30">
    <property type="match status" value="1"/>
</dbReference>
<name>A0AAX3EQL3_PAEUR</name>
<proteinExistence type="predicted"/>
<evidence type="ECO:0000313" key="2">
    <source>
        <dbReference type="EMBL" id="UYW00245.1"/>
    </source>
</evidence>
<dbReference type="SUPFAM" id="SSF55729">
    <property type="entry name" value="Acyl-CoA N-acyltransferases (Nat)"/>
    <property type="match status" value="1"/>
</dbReference>
<dbReference type="Proteomes" id="UP001163293">
    <property type="component" value="Plasmid unnamed7"/>
</dbReference>
<dbReference type="GO" id="GO:0016747">
    <property type="term" value="F:acyltransferase activity, transferring groups other than amino-acyl groups"/>
    <property type="evidence" value="ECO:0007669"/>
    <property type="project" value="InterPro"/>
</dbReference>
<reference evidence="2" key="1">
    <citation type="submission" date="2022-07" db="EMBL/GenBank/DDBJ databases">
        <authorList>
            <person name="Wu T."/>
        </authorList>
    </citation>
    <scope>NUCLEOTIDE SEQUENCE</scope>
    <source>
        <strain evidence="2">SD-1</strain>
        <plasmid evidence="2">unnamed7</plasmid>
    </source>
</reference>
<dbReference type="InterPro" id="IPR016181">
    <property type="entry name" value="Acyl_CoA_acyltransferase"/>
</dbReference>
<dbReference type="AlphaFoldDB" id="A0AAX3EQL3"/>
<evidence type="ECO:0000259" key="1">
    <source>
        <dbReference type="Pfam" id="PF13508"/>
    </source>
</evidence>
<accession>A0AAX3EQL3</accession>
<gene>
    <name evidence="2" type="ORF">NL394_24150</name>
</gene>
<dbReference type="EMBL" id="CP101192">
    <property type="protein sequence ID" value="UYW00245.1"/>
    <property type="molecule type" value="Genomic_DNA"/>
</dbReference>
<geneLocation type="plasmid" evidence="2 3">
    <name>unnamed7</name>
</geneLocation>
<protein>
    <submittedName>
        <fullName evidence="2">GNAT family N-acetyltransferase</fullName>
    </submittedName>
</protein>
<feature type="domain" description="N-acetyltransferase" evidence="1">
    <location>
        <begin position="65"/>
        <end position="147"/>
    </location>
</feature>
<dbReference type="InterPro" id="IPR000182">
    <property type="entry name" value="GNAT_dom"/>
</dbReference>
<dbReference type="RefSeq" id="WP_264398999.1">
    <property type="nucleotide sequence ID" value="NZ_CP101184.1"/>
</dbReference>
<organism evidence="2 3">
    <name type="scientific">Paenarthrobacter ureafaciens</name>
    <dbReference type="NCBI Taxonomy" id="37931"/>
    <lineage>
        <taxon>Bacteria</taxon>
        <taxon>Bacillati</taxon>
        <taxon>Actinomycetota</taxon>
        <taxon>Actinomycetes</taxon>
        <taxon>Micrococcales</taxon>
        <taxon>Micrococcaceae</taxon>
        <taxon>Paenarthrobacter</taxon>
    </lineage>
</organism>